<dbReference type="EMBL" id="FOAZ01000034">
    <property type="protein sequence ID" value="SEM56634.1"/>
    <property type="molecule type" value="Genomic_DNA"/>
</dbReference>
<sequence length="86" mass="9380">MWIIELAFGESAERLAARPAHRDKLTALHAQGQVLLAGPLADDSGAVIVLDVPDREAVDRILTADPYFATTGVTVVAVREWKPFLR</sequence>
<dbReference type="InterPro" id="IPR051807">
    <property type="entry name" value="Sec-metab_biosynth-assoc"/>
</dbReference>
<dbReference type="PANTHER" id="PTHR33606">
    <property type="entry name" value="PROTEIN YCII"/>
    <property type="match status" value="1"/>
</dbReference>
<dbReference type="Pfam" id="PF03795">
    <property type="entry name" value="YCII"/>
    <property type="match status" value="1"/>
</dbReference>
<evidence type="ECO:0000313" key="3">
    <source>
        <dbReference type="EMBL" id="SEM56634.1"/>
    </source>
</evidence>
<dbReference type="PANTHER" id="PTHR33606:SF3">
    <property type="entry name" value="PROTEIN YCII"/>
    <property type="match status" value="1"/>
</dbReference>
<dbReference type="Gene3D" id="3.30.70.1060">
    <property type="entry name" value="Dimeric alpha+beta barrel"/>
    <property type="match status" value="1"/>
</dbReference>
<dbReference type="OrthoDB" id="8968203at2"/>
<proteinExistence type="inferred from homology"/>
<comment type="similarity">
    <text evidence="1">Belongs to the YciI family.</text>
</comment>
<dbReference type="InterPro" id="IPR005545">
    <property type="entry name" value="YCII"/>
</dbReference>
<name>A0A1H7ZF67_STRJI</name>
<dbReference type="Proteomes" id="UP000183015">
    <property type="component" value="Unassembled WGS sequence"/>
</dbReference>
<dbReference type="InterPro" id="IPR011008">
    <property type="entry name" value="Dimeric_a/b-barrel"/>
</dbReference>
<organism evidence="3 4">
    <name type="scientific">Streptacidiphilus jiangxiensis</name>
    <dbReference type="NCBI Taxonomy" id="235985"/>
    <lineage>
        <taxon>Bacteria</taxon>
        <taxon>Bacillati</taxon>
        <taxon>Actinomycetota</taxon>
        <taxon>Actinomycetes</taxon>
        <taxon>Kitasatosporales</taxon>
        <taxon>Streptomycetaceae</taxon>
        <taxon>Streptacidiphilus</taxon>
    </lineage>
</organism>
<dbReference type="eggNOG" id="COG2350">
    <property type="taxonomic scope" value="Bacteria"/>
</dbReference>
<protein>
    <recommendedName>
        <fullName evidence="2">YCII-related domain-containing protein</fullName>
    </recommendedName>
</protein>
<reference evidence="4" key="1">
    <citation type="submission" date="2016-10" db="EMBL/GenBank/DDBJ databases">
        <authorList>
            <person name="Varghese N."/>
        </authorList>
    </citation>
    <scope>NUCLEOTIDE SEQUENCE [LARGE SCALE GENOMIC DNA]</scope>
    <source>
        <strain evidence="4">DSM 45096 / BCRC 16803 / CGMCC 4.1857 / CIP 109030 / JCM 12277 / KCTC 19219 / NBRC 100920 / 33214</strain>
    </source>
</reference>
<keyword evidence="4" id="KW-1185">Reference proteome</keyword>
<evidence type="ECO:0000259" key="2">
    <source>
        <dbReference type="Pfam" id="PF03795"/>
    </source>
</evidence>
<evidence type="ECO:0000313" key="4">
    <source>
        <dbReference type="Proteomes" id="UP000183015"/>
    </source>
</evidence>
<dbReference type="RefSeq" id="WP_042442557.1">
    <property type="nucleotide sequence ID" value="NZ_BBPN01000003.1"/>
</dbReference>
<dbReference type="STRING" id="235985.SAMN05414137_13462"/>
<evidence type="ECO:0000256" key="1">
    <source>
        <dbReference type="ARBA" id="ARBA00007689"/>
    </source>
</evidence>
<dbReference type="AlphaFoldDB" id="A0A1H7ZF67"/>
<dbReference type="SUPFAM" id="SSF54909">
    <property type="entry name" value="Dimeric alpha+beta barrel"/>
    <property type="match status" value="1"/>
</dbReference>
<accession>A0A1H7ZF67</accession>
<gene>
    <name evidence="3" type="ORF">SAMN05414137_13462</name>
</gene>
<feature type="domain" description="YCII-related" evidence="2">
    <location>
        <begin position="12"/>
        <end position="82"/>
    </location>
</feature>